<proteinExistence type="predicted"/>
<evidence type="ECO:0000256" key="2">
    <source>
        <dbReference type="ARBA" id="ARBA00022664"/>
    </source>
</evidence>
<evidence type="ECO:0000256" key="5">
    <source>
        <dbReference type="ARBA" id="ARBA00023242"/>
    </source>
</evidence>
<feature type="domain" description="RRM" evidence="7">
    <location>
        <begin position="772"/>
        <end position="848"/>
    </location>
</feature>
<dbReference type="GO" id="GO:0003723">
    <property type="term" value="F:RNA binding"/>
    <property type="evidence" value="ECO:0007669"/>
    <property type="project" value="UniProtKB-UniRule"/>
</dbReference>
<dbReference type="SMART" id="SM00386">
    <property type="entry name" value="HAT"/>
    <property type="match status" value="8"/>
</dbReference>
<dbReference type="InterPro" id="IPR059164">
    <property type="entry name" value="HAT_PRP39_C"/>
</dbReference>
<dbReference type="SMART" id="SM00360">
    <property type="entry name" value="RRM"/>
    <property type="match status" value="2"/>
</dbReference>
<sequence>MGKAEADKTIEEECDEKEDTEDAEMQSDSSESEVDNDEEDEEANKKRLEELQKQELFSKGGKKIVKRIESAQMAENMGKAEADKTIEEECDEKEDTEDAEMQSDSSESEVDNDEEDEEANKKRLEELQKQIEENTYFYDGHTEMIKILRNTGELEKLREAREKMSQYFPLTQELWLEWLRDEIPLATDEKERKHVYDLFERAVKDYLSVDVWLEYVQFCIGGMGQIDGISHIRDVFERALATAGLHVAAGSSLWEAYREFENALMSGYMPQPGQVATPEQEEKFNSQQDRVVSLFKRQLSIPLMDMQETMSEFKEYYEDEIDDGTKEAYNKALEKLEKLMPYEEALTAAEPPRLDAYLSYIDYEMTHDDPARIQNIFERALQENCLNSELWLKYAKYLDHKRLQVETLVLGMYERSVRNCPWCSQLWQRYVLAMERFHKPQKEIKELVDRALQCGFNSGADYLVVWSTYCDYLRRRIKWNQDHEEELDLFRITIESAVNFLAYYGVEADPKGSLQQFWAVIEGKFCGNMTRAREIWTEIMSAGRNHEAALWLDYLRLERAYGDNKHCRKLLNRALNVVTDWPEAIVEAMINFEREEGDLEQYDAAVTKCEVHMDAVNKERQEAEQEEKRQNRRIEKKQKRFDAKQKGKKGPGQKNDTEKSPKKVSEGKAGKNENRKRKVSQEEPNDFKVPEVPNSKGPPPPGFKEPPPPTGQKGPPPPGFKGPPPPGYKGAEPATKKPKIDETPNNGAGGDGPTTHSDFVEKAEQDPDKSRRTSFVSNLDYSIDEDRIGQIFAKCGEMTDIRLVKTIKGKSKGYAYVEFKDELGVLEALKLDRTPIEGRPMFVSKCEDRSQKKAQFKFSTAMEKNKLFIKNLPFTCSKDALIQIFSEHGPVKEVRMVTYRSGAPKGLAYVEFEDEQDAAKAVMKTDGLKIGDHEIEVAISNPPQRGTPVNVREETSFIPALGGGKKETET</sequence>
<dbReference type="EMBL" id="JH815665">
    <property type="protein sequence ID" value="EKC21194.1"/>
    <property type="molecule type" value="Genomic_DNA"/>
</dbReference>
<keyword evidence="4" id="KW-0508">mRNA splicing</keyword>
<dbReference type="GO" id="GO:0005634">
    <property type="term" value="C:nucleus"/>
    <property type="evidence" value="ECO:0007669"/>
    <property type="project" value="UniProtKB-SubCell"/>
</dbReference>
<dbReference type="InterPro" id="IPR011990">
    <property type="entry name" value="TPR-like_helical_dom_sf"/>
</dbReference>
<dbReference type="InParanoid" id="K1PQR9"/>
<feature type="region of interest" description="Disordered" evidence="6">
    <location>
        <begin position="1"/>
        <end position="53"/>
    </location>
</feature>
<dbReference type="InterPro" id="IPR035979">
    <property type="entry name" value="RBD_domain_sf"/>
</dbReference>
<keyword evidence="5" id="KW-0539">Nucleus</keyword>
<dbReference type="InterPro" id="IPR000504">
    <property type="entry name" value="RRM_dom"/>
</dbReference>
<dbReference type="PANTHER" id="PTHR17204:SF25">
    <property type="entry name" value="RRM DOMAIN-CONTAINING PROTEIN"/>
    <property type="match status" value="1"/>
</dbReference>
<feature type="domain" description="RRM" evidence="7">
    <location>
        <begin position="865"/>
        <end position="942"/>
    </location>
</feature>
<name>K1PQR9_MAGGI</name>
<dbReference type="InterPro" id="IPR003107">
    <property type="entry name" value="HAT"/>
</dbReference>
<organism evidence="8">
    <name type="scientific">Magallana gigas</name>
    <name type="common">Pacific oyster</name>
    <name type="synonym">Crassostrea gigas</name>
    <dbReference type="NCBI Taxonomy" id="29159"/>
    <lineage>
        <taxon>Eukaryota</taxon>
        <taxon>Metazoa</taxon>
        <taxon>Spiralia</taxon>
        <taxon>Lophotrochozoa</taxon>
        <taxon>Mollusca</taxon>
        <taxon>Bivalvia</taxon>
        <taxon>Autobranchia</taxon>
        <taxon>Pteriomorphia</taxon>
        <taxon>Ostreida</taxon>
        <taxon>Ostreoidea</taxon>
        <taxon>Ostreidae</taxon>
        <taxon>Magallana</taxon>
    </lineage>
</organism>
<dbReference type="InterPro" id="IPR034218">
    <property type="entry name" value="SART3_RRM2"/>
</dbReference>
<dbReference type="AlphaFoldDB" id="K1PQR9"/>
<feature type="compositionally biased region" description="Basic and acidic residues" evidence="6">
    <location>
        <begin position="758"/>
        <end position="771"/>
    </location>
</feature>
<dbReference type="GO" id="GO:0006397">
    <property type="term" value="P:mRNA processing"/>
    <property type="evidence" value="ECO:0007669"/>
    <property type="project" value="UniProtKB-KW"/>
</dbReference>
<keyword evidence="2" id="KW-0507">mRNA processing</keyword>
<feature type="compositionally biased region" description="Basic and acidic residues" evidence="6">
    <location>
        <begin position="43"/>
        <end position="53"/>
    </location>
</feature>
<accession>K1PQR9</accession>
<evidence type="ECO:0000256" key="4">
    <source>
        <dbReference type="ARBA" id="ARBA00023187"/>
    </source>
</evidence>
<dbReference type="GO" id="GO:0008380">
    <property type="term" value="P:RNA splicing"/>
    <property type="evidence" value="ECO:0007669"/>
    <property type="project" value="UniProtKB-KW"/>
</dbReference>
<dbReference type="FunFam" id="1.25.40.10:FF:000098">
    <property type="entry name" value="Squamous cell carcinoma antigen recognized by T-cells 3"/>
    <property type="match status" value="1"/>
</dbReference>
<feature type="compositionally biased region" description="Pro residues" evidence="6">
    <location>
        <begin position="696"/>
        <end position="727"/>
    </location>
</feature>
<dbReference type="Pfam" id="PF23240">
    <property type="entry name" value="HAT_PRP39_N"/>
    <property type="match status" value="1"/>
</dbReference>
<feature type="compositionally biased region" description="Basic and acidic residues" evidence="6">
    <location>
        <begin position="655"/>
        <end position="689"/>
    </location>
</feature>
<feature type="region of interest" description="Disordered" evidence="6">
    <location>
        <begin position="619"/>
        <end position="773"/>
    </location>
</feature>
<feature type="compositionally biased region" description="Basic and acidic residues" evidence="6">
    <location>
        <begin position="619"/>
        <end position="633"/>
    </location>
</feature>
<feature type="compositionally biased region" description="Basic and acidic residues" evidence="6">
    <location>
        <begin position="1"/>
        <end position="11"/>
    </location>
</feature>
<gene>
    <name evidence="8" type="ORF">CGI_10004399</name>
</gene>
<evidence type="ECO:0000259" key="7">
    <source>
        <dbReference type="PROSITE" id="PS50102"/>
    </source>
</evidence>
<dbReference type="Pfam" id="PF23241">
    <property type="entry name" value="HAT_PRP39_C"/>
    <property type="match status" value="1"/>
</dbReference>
<feature type="compositionally biased region" description="Acidic residues" evidence="6">
    <location>
        <begin position="12"/>
        <end position="42"/>
    </location>
</feature>
<comment type="subcellular location">
    <subcellularLocation>
        <location evidence="1">Nucleus</location>
    </subcellularLocation>
</comment>
<dbReference type="CDD" id="cd12392">
    <property type="entry name" value="RRM2_SART3"/>
    <property type="match status" value="1"/>
</dbReference>
<dbReference type="PANTHER" id="PTHR17204">
    <property type="entry name" value="PRE-MRNA PROCESSING PROTEIN PRP39-RELATED"/>
    <property type="match status" value="1"/>
</dbReference>
<feature type="compositionally biased region" description="Basic and acidic residues" evidence="6">
    <location>
        <begin position="78"/>
        <end position="87"/>
    </location>
</feature>
<evidence type="ECO:0000256" key="1">
    <source>
        <dbReference type="ARBA" id="ARBA00004123"/>
    </source>
</evidence>
<dbReference type="CDD" id="cd12391">
    <property type="entry name" value="RRM1_SART3"/>
    <property type="match status" value="1"/>
</dbReference>
<dbReference type="SUPFAM" id="SSF48452">
    <property type="entry name" value="TPR-like"/>
    <property type="match status" value="1"/>
</dbReference>
<dbReference type="Gene3D" id="3.30.70.330">
    <property type="match status" value="2"/>
</dbReference>
<protein>
    <submittedName>
        <fullName evidence="8">Squamous cell carcinoma antigen recognized by T-cells 3</fullName>
    </submittedName>
</protein>
<keyword evidence="3" id="KW-0677">Repeat</keyword>
<dbReference type="HOGENOM" id="CLU_007172_1_1_1"/>
<dbReference type="InterPro" id="IPR012677">
    <property type="entry name" value="Nucleotide-bd_a/b_plait_sf"/>
</dbReference>
<dbReference type="Pfam" id="PF00076">
    <property type="entry name" value="RRM_1"/>
    <property type="match status" value="2"/>
</dbReference>
<reference evidence="8" key="1">
    <citation type="journal article" date="2012" name="Nature">
        <title>The oyster genome reveals stress adaptation and complexity of shell formation.</title>
        <authorList>
            <person name="Zhang G."/>
            <person name="Fang X."/>
            <person name="Guo X."/>
            <person name="Li L."/>
            <person name="Luo R."/>
            <person name="Xu F."/>
            <person name="Yang P."/>
            <person name="Zhang L."/>
            <person name="Wang X."/>
            <person name="Qi H."/>
            <person name="Xiong Z."/>
            <person name="Que H."/>
            <person name="Xie Y."/>
            <person name="Holland P.W."/>
            <person name="Paps J."/>
            <person name="Zhu Y."/>
            <person name="Wu F."/>
            <person name="Chen Y."/>
            <person name="Wang J."/>
            <person name="Peng C."/>
            <person name="Meng J."/>
            <person name="Yang L."/>
            <person name="Liu J."/>
            <person name="Wen B."/>
            <person name="Zhang N."/>
            <person name="Huang Z."/>
            <person name="Zhu Q."/>
            <person name="Feng Y."/>
            <person name="Mount A."/>
            <person name="Hedgecock D."/>
            <person name="Xu Z."/>
            <person name="Liu Y."/>
            <person name="Domazet-Loso T."/>
            <person name="Du Y."/>
            <person name="Sun X."/>
            <person name="Zhang S."/>
            <person name="Liu B."/>
            <person name="Cheng P."/>
            <person name="Jiang X."/>
            <person name="Li J."/>
            <person name="Fan D."/>
            <person name="Wang W."/>
            <person name="Fu W."/>
            <person name="Wang T."/>
            <person name="Wang B."/>
            <person name="Zhang J."/>
            <person name="Peng Z."/>
            <person name="Li Y."/>
            <person name="Li N."/>
            <person name="Wang J."/>
            <person name="Chen M."/>
            <person name="He Y."/>
            <person name="Tan F."/>
            <person name="Song X."/>
            <person name="Zheng Q."/>
            <person name="Huang R."/>
            <person name="Yang H."/>
            <person name="Du X."/>
            <person name="Chen L."/>
            <person name="Yang M."/>
            <person name="Gaffney P.M."/>
            <person name="Wang S."/>
            <person name="Luo L."/>
            <person name="She Z."/>
            <person name="Ming Y."/>
            <person name="Huang W."/>
            <person name="Zhang S."/>
            <person name="Huang B."/>
            <person name="Zhang Y."/>
            <person name="Qu T."/>
            <person name="Ni P."/>
            <person name="Miao G."/>
            <person name="Wang J."/>
            <person name="Wang Q."/>
            <person name="Steinberg C.E."/>
            <person name="Wang H."/>
            <person name="Li N."/>
            <person name="Qian L."/>
            <person name="Zhang G."/>
            <person name="Li Y."/>
            <person name="Yang H."/>
            <person name="Liu X."/>
            <person name="Wang J."/>
            <person name="Yin Y."/>
            <person name="Wang J."/>
        </authorList>
    </citation>
    <scope>NUCLEOTIDE SEQUENCE [LARGE SCALE GENOMIC DNA]</scope>
    <source>
        <strain evidence="8">05x7-T-G4-1.051#20</strain>
    </source>
</reference>
<feature type="compositionally biased region" description="Acidic residues" evidence="6">
    <location>
        <begin position="88"/>
        <end position="118"/>
    </location>
</feature>
<dbReference type="FunCoup" id="K1PQR9">
    <property type="interactions" value="1090"/>
</dbReference>
<evidence type="ECO:0000313" key="8">
    <source>
        <dbReference type="EMBL" id="EKC21194.1"/>
    </source>
</evidence>
<evidence type="ECO:0000256" key="6">
    <source>
        <dbReference type="SAM" id="MobiDB-lite"/>
    </source>
</evidence>
<feature type="region of interest" description="Disordered" evidence="6">
    <location>
        <begin position="72"/>
        <end position="120"/>
    </location>
</feature>
<dbReference type="Gene3D" id="1.25.40.10">
    <property type="entry name" value="Tetratricopeptide repeat domain"/>
    <property type="match status" value="2"/>
</dbReference>
<dbReference type="InterPro" id="IPR034217">
    <property type="entry name" value="SART3_RRM1"/>
</dbReference>
<dbReference type="SUPFAM" id="SSF54928">
    <property type="entry name" value="RNA-binding domain, RBD"/>
    <property type="match status" value="2"/>
</dbReference>
<dbReference type="PROSITE" id="PS50102">
    <property type="entry name" value="RRM"/>
    <property type="match status" value="2"/>
</dbReference>
<evidence type="ECO:0000256" key="3">
    <source>
        <dbReference type="ARBA" id="ARBA00022737"/>
    </source>
</evidence>